<dbReference type="GO" id="GO:0006261">
    <property type="term" value="P:DNA-templated DNA replication"/>
    <property type="evidence" value="ECO:0007669"/>
    <property type="project" value="InterPro"/>
</dbReference>
<reference evidence="9" key="1">
    <citation type="journal article" date="2022" name="G3 (Bethesda)">
        <title>High quality genome of the basidiomycete yeast Dioszegia hungarica PDD-24b-2 isolated from cloud water.</title>
        <authorList>
            <person name="Jarrige D."/>
            <person name="Haridas S."/>
            <person name="Bleykasten-Grosshans C."/>
            <person name="Joly M."/>
            <person name="Nadalig T."/>
            <person name="Sancelme M."/>
            <person name="Vuilleumier S."/>
            <person name="Grigoriev I.V."/>
            <person name="Amato P."/>
            <person name="Bringel F."/>
        </authorList>
    </citation>
    <scope>NUCLEOTIDE SEQUENCE</scope>
    <source>
        <strain evidence="9">PDD-24b-2</strain>
    </source>
</reference>
<dbReference type="SUPFAM" id="SSF158573">
    <property type="entry name" value="GINS helical bundle-like"/>
    <property type="match status" value="1"/>
</dbReference>
<keyword evidence="5 6" id="KW-0539">Nucleus</keyword>
<dbReference type="PIRSF" id="PIRSF007764">
    <property type="entry name" value="Sld5"/>
    <property type="match status" value="1"/>
</dbReference>
<evidence type="ECO:0000313" key="9">
    <source>
        <dbReference type="EMBL" id="KAI9637570.1"/>
    </source>
</evidence>
<evidence type="ECO:0000256" key="4">
    <source>
        <dbReference type="ARBA" id="ARBA00022705"/>
    </source>
</evidence>
<keyword evidence="4 6" id="KW-0235">DNA replication</keyword>
<evidence type="ECO:0000259" key="8">
    <source>
        <dbReference type="Pfam" id="PF05916"/>
    </source>
</evidence>
<comment type="function">
    <text evidence="6">The GINS complex plays an essential role in the initiation of DNA replication.</text>
</comment>
<evidence type="ECO:0000256" key="5">
    <source>
        <dbReference type="ARBA" id="ARBA00023242"/>
    </source>
</evidence>
<feature type="compositionally biased region" description="Acidic residues" evidence="7">
    <location>
        <begin position="11"/>
        <end position="20"/>
    </location>
</feature>
<dbReference type="GO" id="GO:0000811">
    <property type="term" value="C:GINS complex"/>
    <property type="evidence" value="ECO:0007669"/>
    <property type="project" value="UniProtKB-UniRule"/>
</dbReference>
<comment type="similarity">
    <text evidence="2 6">Belongs to the GINS4/SLD5 family.</text>
</comment>
<protein>
    <recommendedName>
        <fullName evidence="3 6">DNA replication complex GINS protein SLD5</fullName>
    </recommendedName>
</protein>
<name>A0AA38HBZ1_9TREE</name>
<feature type="compositionally biased region" description="Gly residues" evidence="7">
    <location>
        <begin position="1"/>
        <end position="10"/>
    </location>
</feature>
<feature type="domain" description="GINS subunit" evidence="8">
    <location>
        <begin position="61"/>
        <end position="141"/>
    </location>
</feature>
<evidence type="ECO:0000313" key="10">
    <source>
        <dbReference type="Proteomes" id="UP001164286"/>
    </source>
</evidence>
<proteinExistence type="inferred from homology"/>
<organism evidence="9 10">
    <name type="scientific">Dioszegia hungarica</name>
    <dbReference type="NCBI Taxonomy" id="4972"/>
    <lineage>
        <taxon>Eukaryota</taxon>
        <taxon>Fungi</taxon>
        <taxon>Dikarya</taxon>
        <taxon>Basidiomycota</taxon>
        <taxon>Agaricomycotina</taxon>
        <taxon>Tremellomycetes</taxon>
        <taxon>Tremellales</taxon>
        <taxon>Bulleribasidiaceae</taxon>
        <taxon>Dioszegia</taxon>
    </lineage>
</organism>
<evidence type="ECO:0000256" key="2">
    <source>
        <dbReference type="ARBA" id="ARBA00008187"/>
    </source>
</evidence>
<dbReference type="CDD" id="cd21692">
    <property type="entry name" value="GINS_B_Sld5"/>
    <property type="match status" value="1"/>
</dbReference>
<dbReference type="GeneID" id="77725957"/>
<dbReference type="InterPro" id="IPR021151">
    <property type="entry name" value="GINS_A"/>
</dbReference>
<dbReference type="PANTHER" id="PTHR21206:SF0">
    <property type="entry name" value="DNA REPLICATION COMPLEX GINS PROTEIN SLD5"/>
    <property type="match status" value="1"/>
</dbReference>
<dbReference type="PANTHER" id="PTHR21206">
    <property type="entry name" value="SLD5 PROTEIN"/>
    <property type="match status" value="1"/>
</dbReference>
<dbReference type="InterPro" id="IPR008591">
    <property type="entry name" value="GINS_Sld5"/>
</dbReference>
<keyword evidence="10" id="KW-1185">Reference proteome</keyword>
<dbReference type="InterPro" id="IPR036224">
    <property type="entry name" value="GINS_bundle-like_dom_sf"/>
</dbReference>
<dbReference type="RefSeq" id="XP_052947347.1">
    <property type="nucleotide sequence ID" value="XM_053086756.1"/>
</dbReference>
<dbReference type="GO" id="GO:0000727">
    <property type="term" value="P:double-strand break repair via break-induced replication"/>
    <property type="evidence" value="ECO:0007669"/>
    <property type="project" value="TreeGrafter"/>
</dbReference>
<dbReference type="InterPro" id="IPR038749">
    <property type="entry name" value="Sld5_GINS_A"/>
</dbReference>
<evidence type="ECO:0000256" key="1">
    <source>
        <dbReference type="ARBA" id="ARBA00004123"/>
    </source>
</evidence>
<dbReference type="Proteomes" id="UP001164286">
    <property type="component" value="Unassembled WGS sequence"/>
</dbReference>
<dbReference type="CDD" id="cd11711">
    <property type="entry name" value="GINS_A_Sld5"/>
    <property type="match status" value="1"/>
</dbReference>
<dbReference type="InterPro" id="IPR031633">
    <property type="entry name" value="SLD5_C"/>
</dbReference>
<gene>
    <name evidence="9" type="ORF">MKK02DRAFT_23629</name>
</gene>
<dbReference type="AlphaFoldDB" id="A0AA38HBZ1"/>
<accession>A0AA38HBZ1</accession>
<evidence type="ECO:0000256" key="3">
    <source>
        <dbReference type="ARBA" id="ARBA00014804"/>
    </source>
</evidence>
<feature type="region of interest" description="Disordered" evidence="7">
    <location>
        <begin position="1"/>
        <end position="20"/>
    </location>
</feature>
<dbReference type="EMBL" id="JAKWFO010000004">
    <property type="protein sequence ID" value="KAI9637570.1"/>
    <property type="molecule type" value="Genomic_DNA"/>
</dbReference>
<evidence type="ECO:0000256" key="6">
    <source>
        <dbReference type="PIRNR" id="PIRNR007764"/>
    </source>
</evidence>
<dbReference type="Gene3D" id="1.20.58.1030">
    <property type="match status" value="1"/>
</dbReference>
<dbReference type="Pfam" id="PF05916">
    <property type="entry name" value="Sld5"/>
    <property type="match status" value="1"/>
</dbReference>
<sequence length="222" mass="25396">MFGEGGGGGDGGDEDETLEGDMDDVRRLGVVWVRERGTGEIMSWEGDLIDSIFDKLDQQQKMVDTLRSDPDTSEEEHFKLMLVMTEMERVKYLVRSYVRTRLWKIEKFSQYIVITPEVHPSLSGAELSHARRYTELLHTHFQHSVLDSLPEWLRKMDETSSDGLSMIPKPNKNIPVLIYCRRDCGEITLPDGEPAALGKGSTHLLKYNLVEQWIKLGWAEVL</sequence>
<comment type="caution">
    <text evidence="9">The sequence shown here is derived from an EMBL/GenBank/DDBJ whole genome shotgun (WGS) entry which is preliminary data.</text>
</comment>
<comment type="subcellular location">
    <subcellularLocation>
        <location evidence="1 6">Nucleus</location>
    </subcellularLocation>
</comment>
<evidence type="ECO:0000256" key="7">
    <source>
        <dbReference type="SAM" id="MobiDB-lite"/>
    </source>
</evidence>